<name>A0ABV3ZY67_9BURK</name>
<organism evidence="1 2">
    <name type="scientific">Comamonas guangdongensis</name>
    <dbReference type="NCBI Taxonomy" id="510515"/>
    <lineage>
        <taxon>Bacteria</taxon>
        <taxon>Pseudomonadati</taxon>
        <taxon>Pseudomonadota</taxon>
        <taxon>Betaproteobacteria</taxon>
        <taxon>Burkholderiales</taxon>
        <taxon>Comamonadaceae</taxon>
        <taxon>Comamonas</taxon>
    </lineage>
</organism>
<dbReference type="RefSeq" id="WP_369339727.1">
    <property type="nucleotide sequence ID" value="NZ_JBFYGN010000022.1"/>
</dbReference>
<sequence>MSEIDAEQALERLMADDRLVQLCELQKTGDEVLDVISLSENQHSDILAWLLDPREGHGQGDQILRDLLVAASVRCASGESGLDGRGTTARFFGNWPPSRLRTTGFNAAFTARELGLKASERVDLFVIDPQNKFILLLENKAGATHNDRQLTDYRDKYLELVAGNPHLKEYAPIYLALDREYDVDDDGGRPREDAWLHLGYDWLKTSATRALQHVGRGNASARLVVSYCNRQTDWSSPESEQCTELAAALHHAYPQAVKHLLEFSHGRIEREWLTSRHPTAAHLFLLQNKSVASLLRETKGMASVKAALHGSLPDLPDDNIRHARAWLNICLAGWEQFEGEDWWPVYVSVCFSDEGKTRYDAWLVWSSRWARSEEEAERLRIRLIGFDRKFGQRSGSLWRRVNLGKNMTLPELASAVSDVSRRLEQTASR</sequence>
<reference evidence="1 2" key="1">
    <citation type="journal article" date="2013" name="Int. J. Syst. Evol. Microbiol.">
        <title>Comamonas guangdongensis sp. nov., isolated from subterranean forest sediment, and emended description of the genus Comamonas.</title>
        <authorList>
            <person name="Zhang J."/>
            <person name="Wang Y."/>
            <person name="Zhou S."/>
            <person name="Wu C."/>
            <person name="He J."/>
            <person name="Li F."/>
        </authorList>
    </citation>
    <scope>NUCLEOTIDE SEQUENCE [LARGE SCALE GENOMIC DNA]</scope>
    <source>
        <strain evidence="1 2">CCTCC AB2011133</strain>
    </source>
</reference>
<gene>
    <name evidence="1" type="ORF">AB6724_17080</name>
</gene>
<dbReference type="EMBL" id="JBFYGN010000022">
    <property type="protein sequence ID" value="MEX8194549.1"/>
    <property type="molecule type" value="Genomic_DNA"/>
</dbReference>
<dbReference type="Pfam" id="PF14281">
    <property type="entry name" value="PDDEXK_4"/>
    <property type="match status" value="1"/>
</dbReference>
<evidence type="ECO:0000313" key="2">
    <source>
        <dbReference type="Proteomes" id="UP001561046"/>
    </source>
</evidence>
<evidence type="ECO:0000313" key="1">
    <source>
        <dbReference type="EMBL" id="MEX8194549.1"/>
    </source>
</evidence>
<accession>A0ABV3ZY67</accession>
<keyword evidence="2" id="KW-1185">Reference proteome</keyword>
<dbReference type="Proteomes" id="UP001561046">
    <property type="component" value="Unassembled WGS sequence"/>
</dbReference>
<comment type="caution">
    <text evidence="1">The sequence shown here is derived from an EMBL/GenBank/DDBJ whole genome shotgun (WGS) entry which is preliminary data.</text>
</comment>
<proteinExistence type="predicted"/>
<dbReference type="InterPro" id="IPR029470">
    <property type="entry name" value="PDDEXK_4"/>
</dbReference>
<protein>
    <submittedName>
        <fullName evidence="1">PD-(D/E)XK nuclease family protein</fullName>
    </submittedName>
</protein>